<sequence length="339" mass="40362">DLNQNTSLGHTNLFYYQMISVLFAVIVEIPFSLRLGSSFEGKQLKKSYNLQSIHSIFPFFEDKLTHFNYVLDVLIPYPIHLEILVQTLRYRVKDASSLHFFRFCLYEYYNWKNFDIKKTSILNPRFFLFLYNSHVCEYKSIFFFLRKRSSHLRSISYKVLFERILFYFMGYLSSLRLNPLVVHSQMLENSFLIDNVRIKLYSKIPISSIIRSLAKDKFCNVLGHPISKATWTDSSDSDILNRFVRICRNISHYYSGSSKKKNLYRIKYILRLCCVKILARKHKSTVRAFLKRLGSSLLEEFLTGEDQVLSLIFPRSYYASKRLYRVRIWYLDILSLNDL</sequence>
<comment type="subcellular location">
    <subcellularLocation>
        <location evidence="1">Plastid</location>
        <location evidence="1">Chloroplast</location>
    </subcellularLocation>
</comment>
<dbReference type="PANTHER" id="PTHR34811">
    <property type="entry name" value="MATURASE K"/>
    <property type="match status" value="1"/>
</dbReference>
<dbReference type="Pfam" id="PF01824">
    <property type="entry name" value="MatK_N"/>
    <property type="match status" value="1"/>
</dbReference>
<dbReference type="Pfam" id="PF01348">
    <property type="entry name" value="Intron_maturas2"/>
    <property type="match status" value="1"/>
</dbReference>
<keyword evidence="8" id="KW-0812">Transmembrane</keyword>
<feature type="non-terminal residue" evidence="11">
    <location>
        <position position="339"/>
    </location>
</feature>
<protein>
    <recommendedName>
        <fullName evidence="13">Maturase K</fullName>
    </recommendedName>
</protein>
<keyword evidence="7" id="KW-0694">RNA-binding</keyword>
<keyword evidence="4" id="KW-0934">Plastid</keyword>
<evidence type="ECO:0000259" key="10">
    <source>
        <dbReference type="Pfam" id="PF01824"/>
    </source>
</evidence>
<dbReference type="AlphaFoldDB" id="A0AAU9S9N0"/>
<dbReference type="InterPro" id="IPR002866">
    <property type="entry name" value="Maturase_MatK"/>
</dbReference>
<proteinExistence type="inferred from homology"/>
<dbReference type="InterPro" id="IPR024937">
    <property type="entry name" value="Domain_X"/>
</dbReference>
<keyword evidence="5" id="KW-0507">mRNA processing</keyword>
<name>A0AAU9S9N0_THLAR</name>
<feature type="domain" description="Domain X" evidence="9">
    <location>
        <begin position="199"/>
        <end position="318"/>
    </location>
</feature>
<feature type="transmembrane region" description="Helical" evidence="8">
    <location>
        <begin position="14"/>
        <end position="36"/>
    </location>
</feature>
<comment type="similarity">
    <text evidence="2">Belongs to the intron maturase 2 family. MatK subfamily.</text>
</comment>
<evidence type="ECO:0000256" key="6">
    <source>
        <dbReference type="ARBA" id="ARBA00022694"/>
    </source>
</evidence>
<evidence type="ECO:0000259" key="9">
    <source>
        <dbReference type="Pfam" id="PF01348"/>
    </source>
</evidence>
<dbReference type="GO" id="GO:0008033">
    <property type="term" value="P:tRNA processing"/>
    <property type="evidence" value="ECO:0007669"/>
    <property type="project" value="UniProtKB-KW"/>
</dbReference>
<evidence type="ECO:0000256" key="2">
    <source>
        <dbReference type="ARBA" id="ARBA00006621"/>
    </source>
</evidence>
<dbReference type="InterPro" id="IPR024942">
    <property type="entry name" value="Maturase_MatK_N"/>
</dbReference>
<evidence type="ECO:0000256" key="5">
    <source>
        <dbReference type="ARBA" id="ARBA00022664"/>
    </source>
</evidence>
<organism evidence="11 12">
    <name type="scientific">Thlaspi arvense</name>
    <name type="common">Field penny-cress</name>
    <dbReference type="NCBI Taxonomy" id="13288"/>
    <lineage>
        <taxon>Eukaryota</taxon>
        <taxon>Viridiplantae</taxon>
        <taxon>Streptophyta</taxon>
        <taxon>Embryophyta</taxon>
        <taxon>Tracheophyta</taxon>
        <taxon>Spermatophyta</taxon>
        <taxon>Magnoliopsida</taxon>
        <taxon>eudicotyledons</taxon>
        <taxon>Gunneridae</taxon>
        <taxon>Pentapetalae</taxon>
        <taxon>rosids</taxon>
        <taxon>malvids</taxon>
        <taxon>Brassicales</taxon>
        <taxon>Brassicaceae</taxon>
        <taxon>Thlaspideae</taxon>
        <taxon>Thlaspi</taxon>
    </lineage>
</organism>
<dbReference type="PANTHER" id="PTHR34811:SF1">
    <property type="entry name" value="MATURASE K"/>
    <property type="match status" value="1"/>
</dbReference>
<keyword evidence="8" id="KW-1133">Transmembrane helix</keyword>
<evidence type="ECO:0000313" key="11">
    <source>
        <dbReference type="EMBL" id="CAH2060993.1"/>
    </source>
</evidence>
<reference evidence="11 12" key="1">
    <citation type="submission" date="2022-03" db="EMBL/GenBank/DDBJ databases">
        <authorList>
            <person name="Nunn A."/>
            <person name="Chopra R."/>
            <person name="Nunn A."/>
            <person name="Contreras Garrido A."/>
        </authorList>
    </citation>
    <scope>NUCLEOTIDE SEQUENCE [LARGE SCALE GENOMIC DNA]</scope>
</reference>
<feature type="non-terminal residue" evidence="11">
    <location>
        <position position="1"/>
    </location>
</feature>
<evidence type="ECO:0000256" key="7">
    <source>
        <dbReference type="ARBA" id="ARBA00022884"/>
    </source>
</evidence>
<accession>A0AAU9S9N0</accession>
<dbReference type="GO" id="GO:0006397">
    <property type="term" value="P:mRNA processing"/>
    <property type="evidence" value="ECO:0007669"/>
    <property type="project" value="UniProtKB-KW"/>
</dbReference>
<keyword evidence="6" id="KW-0819">tRNA processing</keyword>
<evidence type="ECO:0008006" key="13">
    <source>
        <dbReference type="Google" id="ProtNLM"/>
    </source>
</evidence>
<evidence type="ECO:0000256" key="8">
    <source>
        <dbReference type="SAM" id="Phobius"/>
    </source>
</evidence>
<dbReference type="Proteomes" id="UP000836841">
    <property type="component" value="Chromosome 4"/>
</dbReference>
<evidence type="ECO:0000256" key="4">
    <source>
        <dbReference type="ARBA" id="ARBA00022640"/>
    </source>
</evidence>
<evidence type="ECO:0000313" key="12">
    <source>
        <dbReference type="Proteomes" id="UP000836841"/>
    </source>
</evidence>
<keyword evidence="12" id="KW-1185">Reference proteome</keyword>
<dbReference type="GO" id="GO:0003723">
    <property type="term" value="F:RNA binding"/>
    <property type="evidence" value="ECO:0007669"/>
    <property type="project" value="UniProtKB-KW"/>
</dbReference>
<dbReference type="GO" id="GO:0009507">
    <property type="term" value="C:chloroplast"/>
    <property type="evidence" value="ECO:0007669"/>
    <property type="project" value="UniProtKB-SubCell"/>
</dbReference>
<keyword evidence="3" id="KW-0150">Chloroplast</keyword>
<dbReference type="EMBL" id="OU466860">
    <property type="protein sequence ID" value="CAH2060993.1"/>
    <property type="molecule type" value="Genomic_DNA"/>
</dbReference>
<evidence type="ECO:0000256" key="1">
    <source>
        <dbReference type="ARBA" id="ARBA00004229"/>
    </source>
</evidence>
<evidence type="ECO:0000256" key="3">
    <source>
        <dbReference type="ARBA" id="ARBA00022528"/>
    </source>
</evidence>
<gene>
    <name evidence="11" type="ORF">TAV2_LOCUS15039</name>
</gene>
<feature type="domain" description="Maturase MatK N-terminal" evidence="10">
    <location>
        <begin position="1"/>
        <end position="168"/>
    </location>
</feature>
<keyword evidence="8" id="KW-0472">Membrane</keyword>